<accession>A0A852TM38</accession>
<evidence type="ECO:0000256" key="1">
    <source>
        <dbReference type="ARBA" id="ARBA00004328"/>
    </source>
</evidence>
<dbReference type="RefSeq" id="WP_179641300.1">
    <property type="nucleotide sequence ID" value="NZ_BAAAYY010000005.1"/>
</dbReference>
<dbReference type="AlphaFoldDB" id="A0A852TM38"/>
<dbReference type="SUPFAM" id="SSF56563">
    <property type="entry name" value="Major capsid protein gp5"/>
    <property type="match status" value="1"/>
</dbReference>
<dbReference type="Gene3D" id="3.30.2320.10">
    <property type="entry name" value="hypothetical protein PF0899 domain"/>
    <property type="match status" value="1"/>
</dbReference>
<evidence type="ECO:0000313" key="3">
    <source>
        <dbReference type="EMBL" id="NYE44998.1"/>
    </source>
</evidence>
<dbReference type="Pfam" id="PF05065">
    <property type="entry name" value="Phage_capsid"/>
    <property type="match status" value="1"/>
</dbReference>
<comment type="subcellular location">
    <subcellularLocation>
        <location evidence="1">Virion</location>
    </subcellularLocation>
</comment>
<gene>
    <name evidence="3" type="ORF">HDA32_000118</name>
</gene>
<dbReference type="Proteomes" id="UP000589036">
    <property type="component" value="Unassembled WGS sequence"/>
</dbReference>
<dbReference type="InterPro" id="IPR054612">
    <property type="entry name" value="Phage_capsid-like_C"/>
</dbReference>
<sequence length="281" mass="29306">MDSAVNAALLKPEQVNALVVQPFVDAATATQIGNVVRVDAPEFRIPVLTDDVDGAWTAEGADIPLSNMATEEVVVIPRKVAALARVTNELVMDSEVDSLNAVGASMVRDLARKVDAALFTEVTGAPAGLAQAHTSGTLSVITGTELINTDLFEQAVSVAATEGATTTAFVTSPATALRLAELKAGDGSNVPLLGADATMAARKQVAGVPLHVNRYVPQDVIYAIPQELLYIVLRQGTTVALSRDVYFGSDSVGVRAIMRVGFGIPHPKAVVRIELPAEVAA</sequence>
<protein>
    <submittedName>
        <fullName evidence="3">HK97 family phage major capsid protein</fullName>
    </submittedName>
</protein>
<dbReference type="EMBL" id="JACCCC010000001">
    <property type="protein sequence ID" value="NYE44998.1"/>
    <property type="molecule type" value="Genomic_DNA"/>
</dbReference>
<dbReference type="InterPro" id="IPR024455">
    <property type="entry name" value="Phage_capsid"/>
</dbReference>
<organism evidence="3 4">
    <name type="scientific">Spinactinospora alkalitolerans</name>
    <dbReference type="NCBI Taxonomy" id="687207"/>
    <lineage>
        <taxon>Bacteria</taxon>
        <taxon>Bacillati</taxon>
        <taxon>Actinomycetota</taxon>
        <taxon>Actinomycetes</taxon>
        <taxon>Streptosporangiales</taxon>
        <taxon>Nocardiopsidaceae</taxon>
        <taxon>Spinactinospora</taxon>
    </lineage>
</organism>
<dbReference type="Gene3D" id="3.30.2400.10">
    <property type="entry name" value="Major capsid protein gp5"/>
    <property type="match status" value="1"/>
</dbReference>
<dbReference type="NCBIfam" id="TIGR01554">
    <property type="entry name" value="major_cap_HK97"/>
    <property type="match status" value="1"/>
</dbReference>
<comment type="caution">
    <text evidence="3">The sequence shown here is derived from an EMBL/GenBank/DDBJ whole genome shotgun (WGS) entry which is preliminary data.</text>
</comment>
<evidence type="ECO:0000313" key="4">
    <source>
        <dbReference type="Proteomes" id="UP000589036"/>
    </source>
</evidence>
<evidence type="ECO:0000259" key="2">
    <source>
        <dbReference type="Pfam" id="PF05065"/>
    </source>
</evidence>
<keyword evidence="4" id="KW-1185">Reference proteome</keyword>
<reference evidence="3 4" key="1">
    <citation type="submission" date="2020-07" db="EMBL/GenBank/DDBJ databases">
        <title>Sequencing the genomes of 1000 actinobacteria strains.</title>
        <authorList>
            <person name="Klenk H.-P."/>
        </authorList>
    </citation>
    <scope>NUCLEOTIDE SEQUENCE [LARGE SCALE GENOMIC DNA]</scope>
    <source>
        <strain evidence="3 4">CXB654</strain>
    </source>
</reference>
<feature type="domain" description="Phage capsid-like C-terminal" evidence="2">
    <location>
        <begin position="12"/>
        <end position="273"/>
    </location>
</feature>
<name>A0A852TM38_9ACTN</name>
<proteinExistence type="predicted"/>